<dbReference type="AlphaFoldDB" id="A0A9P4HVW3"/>
<accession>A0A9P4HVW3</accession>
<dbReference type="EMBL" id="ML978726">
    <property type="protein sequence ID" value="KAF2086210.1"/>
    <property type="molecule type" value="Genomic_DNA"/>
</dbReference>
<sequence>MSPITAEEAQSRRVELERLDKNLAPVATPYLKLQILTSEYAQMSKEIAGVPTVAELARQLRSRNALPETDRVVDQLKLRAKFPVVELGLRIQETVFGGSRSGLMGEIETRKAGWNSTQFLESERDEVARRLGELRETEQAVLEGFEEALSTFEHQAKDMIDRLDMVPITHKKRMTNAIGVEGENAILRGILQFSTDDLQIEGLMVLASLLQLLQMRGLEGVVVAAC</sequence>
<keyword evidence="2" id="KW-1185">Reference proteome</keyword>
<evidence type="ECO:0000313" key="2">
    <source>
        <dbReference type="Proteomes" id="UP000799776"/>
    </source>
</evidence>
<name>A0A9P4HVW3_9PEZI</name>
<organism evidence="1 2">
    <name type="scientific">Saccharata proteae CBS 121410</name>
    <dbReference type="NCBI Taxonomy" id="1314787"/>
    <lineage>
        <taxon>Eukaryota</taxon>
        <taxon>Fungi</taxon>
        <taxon>Dikarya</taxon>
        <taxon>Ascomycota</taxon>
        <taxon>Pezizomycotina</taxon>
        <taxon>Dothideomycetes</taxon>
        <taxon>Dothideomycetes incertae sedis</taxon>
        <taxon>Botryosphaeriales</taxon>
        <taxon>Saccharataceae</taxon>
        <taxon>Saccharata</taxon>
    </lineage>
</organism>
<dbReference type="Proteomes" id="UP000799776">
    <property type="component" value="Unassembled WGS sequence"/>
</dbReference>
<reference evidence="1" key="1">
    <citation type="journal article" date="2020" name="Stud. Mycol.">
        <title>101 Dothideomycetes genomes: a test case for predicting lifestyles and emergence of pathogens.</title>
        <authorList>
            <person name="Haridas S."/>
            <person name="Albert R."/>
            <person name="Binder M."/>
            <person name="Bloem J."/>
            <person name="Labutti K."/>
            <person name="Salamov A."/>
            <person name="Andreopoulos B."/>
            <person name="Baker S."/>
            <person name="Barry K."/>
            <person name="Bills G."/>
            <person name="Bluhm B."/>
            <person name="Cannon C."/>
            <person name="Castanera R."/>
            <person name="Culley D."/>
            <person name="Daum C."/>
            <person name="Ezra D."/>
            <person name="Gonzalez J."/>
            <person name="Henrissat B."/>
            <person name="Kuo A."/>
            <person name="Liang C."/>
            <person name="Lipzen A."/>
            <person name="Lutzoni F."/>
            <person name="Magnuson J."/>
            <person name="Mondo S."/>
            <person name="Nolan M."/>
            <person name="Ohm R."/>
            <person name="Pangilinan J."/>
            <person name="Park H.-J."/>
            <person name="Ramirez L."/>
            <person name="Alfaro M."/>
            <person name="Sun H."/>
            <person name="Tritt A."/>
            <person name="Yoshinaga Y."/>
            <person name="Zwiers L.-H."/>
            <person name="Turgeon B."/>
            <person name="Goodwin S."/>
            <person name="Spatafora J."/>
            <person name="Crous P."/>
            <person name="Grigoriev I."/>
        </authorList>
    </citation>
    <scope>NUCLEOTIDE SEQUENCE</scope>
    <source>
        <strain evidence="1">CBS 121410</strain>
    </source>
</reference>
<evidence type="ECO:0000313" key="1">
    <source>
        <dbReference type="EMBL" id="KAF2086210.1"/>
    </source>
</evidence>
<gene>
    <name evidence="1" type="ORF">K490DRAFT_58187</name>
</gene>
<proteinExistence type="predicted"/>
<comment type="caution">
    <text evidence="1">The sequence shown here is derived from an EMBL/GenBank/DDBJ whole genome shotgun (WGS) entry which is preliminary data.</text>
</comment>
<protein>
    <submittedName>
        <fullName evidence="1">Uncharacterized protein</fullName>
    </submittedName>
</protein>